<dbReference type="InterPro" id="IPR017943">
    <property type="entry name" value="Bactericidal_perm-incr_a/b_dom"/>
</dbReference>
<keyword evidence="3" id="KW-1185">Reference proteome</keyword>
<accession>A0A0B1SHP5</accession>
<feature type="domain" description="Lipid-binding serum glycoprotein N-terminal" evidence="1">
    <location>
        <begin position="4"/>
        <end position="77"/>
    </location>
</feature>
<dbReference type="PANTHER" id="PTHR10504">
    <property type="entry name" value="BACTERICIDAL PERMEABILITY-INCREASING BPI PROTEIN-RELATED"/>
    <property type="match status" value="1"/>
</dbReference>
<dbReference type="Pfam" id="PF01273">
    <property type="entry name" value="LBP_BPI_CETP"/>
    <property type="match status" value="1"/>
</dbReference>
<evidence type="ECO:0000313" key="3">
    <source>
        <dbReference type="Proteomes" id="UP000053660"/>
    </source>
</evidence>
<dbReference type="EMBL" id="KN568450">
    <property type="protein sequence ID" value="KHJ84449.1"/>
    <property type="molecule type" value="Genomic_DNA"/>
</dbReference>
<dbReference type="AlphaFoldDB" id="A0A0B1SHP5"/>
<dbReference type="SUPFAM" id="SSF55394">
    <property type="entry name" value="Bactericidal permeability-increasing protein, BPI"/>
    <property type="match status" value="1"/>
</dbReference>
<evidence type="ECO:0000259" key="1">
    <source>
        <dbReference type="Pfam" id="PF01273"/>
    </source>
</evidence>
<dbReference type="Gene3D" id="3.15.10.10">
    <property type="entry name" value="Bactericidal permeability-increasing protein, domain 1"/>
    <property type="match status" value="1"/>
</dbReference>
<organism evidence="2 3">
    <name type="scientific">Oesophagostomum dentatum</name>
    <name type="common">Nodular worm</name>
    <dbReference type="NCBI Taxonomy" id="61180"/>
    <lineage>
        <taxon>Eukaryota</taxon>
        <taxon>Metazoa</taxon>
        <taxon>Ecdysozoa</taxon>
        <taxon>Nematoda</taxon>
        <taxon>Chromadorea</taxon>
        <taxon>Rhabditida</taxon>
        <taxon>Rhabditina</taxon>
        <taxon>Rhabditomorpha</taxon>
        <taxon>Strongyloidea</taxon>
        <taxon>Strongylidae</taxon>
        <taxon>Oesophagostomum</taxon>
    </lineage>
</organism>
<reference evidence="2 3" key="1">
    <citation type="submission" date="2014-03" db="EMBL/GenBank/DDBJ databases">
        <title>Draft genome of the hookworm Oesophagostomum dentatum.</title>
        <authorList>
            <person name="Mitreva M."/>
        </authorList>
    </citation>
    <scope>NUCLEOTIDE SEQUENCE [LARGE SCALE GENOMIC DNA]</scope>
    <source>
        <strain evidence="2 3">OD-Hann</strain>
    </source>
</reference>
<gene>
    <name evidence="2" type="ORF">OESDEN_15837</name>
</gene>
<protein>
    <recommendedName>
        <fullName evidence="1">Lipid-binding serum glycoprotein N-terminal domain-containing protein</fullName>
    </recommendedName>
</protein>
<dbReference type="InterPro" id="IPR017942">
    <property type="entry name" value="Lipid-bd_serum_glycop_N"/>
</dbReference>
<dbReference type="PANTHER" id="PTHR10504:SF145">
    <property type="entry name" value="PROTEIN CBG15266"/>
    <property type="match status" value="1"/>
</dbReference>
<dbReference type="OrthoDB" id="5857016at2759"/>
<evidence type="ECO:0000313" key="2">
    <source>
        <dbReference type="EMBL" id="KHJ84449.1"/>
    </source>
</evidence>
<sequence length="137" mass="15214">MNILAADIRMNVSAKIIALDDRPQISLGDCAADVGNFDIEIGGGVLPWLINLFRPEVSRAVKSAIHEQACNTARSILLTNFNNFLLTLPLHLPIGQNFFIDYAVEENPNFTSKYVEAQAPAEVVYDAQKCHQEKIEE</sequence>
<name>A0A0B1SHP5_OESDE</name>
<proteinExistence type="predicted"/>
<dbReference type="GO" id="GO:0008289">
    <property type="term" value="F:lipid binding"/>
    <property type="evidence" value="ECO:0007669"/>
    <property type="project" value="InterPro"/>
</dbReference>
<dbReference type="Proteomes" id="UP000053660">
    <property type="component" value="Unassembled WGS sequence"/>
</dbReference>
<dbReference type="Gene3D" id="3.15.20.10">
    <property type="entry name" value="Bactericidal permeability-increasing protein, domain 2"/>
    <property type="match status" value="1"/>
</dbReference>
<dbReference type="GO" id="GO:0005615">
    <property type="term" value="C:extracellular space"/>
    <property type="evidence" value="ECO:0007669"/>
    <property type="project" value="TreeGrafter"/>
</dbReference>
<dbReference type="InterPro" id="IPR032942">
    <property type="entry name" value="BPI/LBP/Plunc"/>
</dbReference>